<dbReference type="InterPro" id="IPR015649">
    <property type="entry name" value="SCHIP_1_C"/>
</dbReference>
<dbReference type="GO" id="GO:0005886">
    <property type="term" value="C:plasma membrane"/>
    <property type="evidence" value="ECO:0007669"/>
    <property type="project" value="TreeGrafter"/>
</dbReference>
<feature type="domain" description="Schwannomin interacting protein 1 C-terminal" evidence="3">
    <location>
        <begin position="114"/>
        <end position="357"/>
    </location>
</feature>
<protein>
    <submittedName>
        <fullName evidence="4">Schwannomin-interacting protein 1</fullName>
    </submittedName>
</protein>
<keyword evidence="5" id="KW-1185">Reference proteome</keyword>
<evidence type="ECO:0000256" key="1">
    <source>
        <dbReference type="ARBA" id="ARBA00023054"/>
    </source>
</evidence>
<feature type="region of interest" description="Disordered" evidence="2">
    <location>
        <begin position="354"/>
        <end position="379"/>
    </location>
</feature>
<proteinExistence type="predicted"/>
<feature type="region of interest" description="Disordered" evidence="2">
    <location>
        <begin position="163"/>
        <end position="188"/>
    </location>
</feature>
<sequence length="398" mass="45585">MLDNLLTSLRNQANSLSDNLKSKSRRLAMNFSSLKNRLTNKESKGKTYTISNREVPEYYDNDYLSPRACSMSYNPEWPSINDNMEWVPYVPPSLDEHNILDRFIKVITISDHDRRTDREEIRRRLAMGSEDDYYNDRPGRKPSLQARLQSGMNLQICFMNETVSDNESPSSDSECTMTNPKQLKSSTKNANVTNAVTEKVLPPTRPATLSIGQPLLQPVTQPMTETDFFARQARLQTEARMALAQAKEMARMQMEIERQRQKKSPITEMVRHSLEKVGIPFPEDRRRLSRQILTEMNVAQLQVIVNDLHTQIESLNESLVKFLMDRDDLHMEQDSMLVDIEDLTRYLGAKEQSLKEQNQATTQNNNIPPPSPAPSSPLAALNSTVKPHLHRIASLVKK</sequence>
<reference evidence="4 5" key="1">
    <citation type="journal article" date="2024" name="BMC Genomics">
        <title>De novo assembly and annotation of Popillia japonica's genome with initial clues to its potential as an invasive pest.</title>
        <authorList>
            <person name="Cucini C."/>
            <person name="Boschi S."/>
            <person name="Funari R."/>
            <person name="Cardaioli E."/>
            <person name="Iannotti N."/>
            <person name="Marturano G."/>
            <person name="Paoli F."/>
            <person name="Bruttini M."/>
            <person name="Carapelli A."/>
            <person name="Frati F."/>
            <person name="Nardi F."/>
        </authorList>
    </citation>
    <scope>NUCLEOTIDE SEQUENCE [LARGE SCALE GENOMIC DNA]</scope>
    <source>
        <strain evidence="4">DMR45628</strain>
    </source>
</reference>
<dbReference type="Pfam" id="PF10148">
    <property type="entry name" value="SCHIP-1_C"/>
    <property type="match status" value="1"/>
</dbReference>
<evidence type="ECO:0000313" key="5">
    <source>
        <dbReference type="Proteomes" id="UP001458880"/>
    </source>
</evidence>
<dbReference type="PANTHER" id="PTHR13103:SF2">
    <property type="entry name" value="IQCJ-SCHIP1 READTHROUGH TRANSCRIPT PROTEIN-RELATED"/>
    <property type="match status" value="1"/>
</dbReference>
<name>A0AAW1MBS3_POPJA</name>
<keyword evidence="1" id="KW-0175">Coiled coil</keyword>
<dbReference type="EMBL" id="JASPKY010000068">
    <property type="protein sequence ID" value="KAK9743545.1"/>
    <property type="molecule type" value="Genomic_DNA"/>
</dbReference>
<dbReference type="Proteomes" id="UP001458880">
    <property type="component" value="Unassembled WGS sequence"/>
</dbReference>
<evidence type="ECO:0000259" key="3">
    <source>
        <dbReference type="Pfam" id="PF10148"/>
    </source>
</evidence>
<organism evidence="4 5">
    <name type="scientific">Popillia japonica</name>
    <name type="common">Japanese beetle</name>
    <dbReference type="NCBI Taxonomy" id="7064"/>
    <lineage>
        <taxon>Eukaryota</taxon>
        <taxon>Metazoa</taxon>
        <taxon>Ecdysozoa</taxon>
        <taxon>Arthropoda</taxon>
        <taxon>Hexapoda</taxon>
        <taxon>Insecta</taxon>
        <taxon>Pterygota</taxon>
        <taxon>Neoptera</taxon>
        <taxon>Endopterygota</taxon>
        <taxon>Coleoptera</taxon>
        <taxon>Polyphaga</taxon>
        <taxon>Scarabaeiformia</taxon>
        <taxon>Scarabaeidae</taxon>
        <taxon>Rutelinae</taxon>
        <taxon>Popillia</taxon>
    </lineage>
</organism>
<evidence type="ECO:0000256" key="2">
    <source>
        <dbReference type="SAM" id="MobiDB-lite"/>
    </source>
</evidence>
<dbReference type="GO" id="GO:0035332">
    <property type="term" value="P:positive regulation of hippo signaling"/>
    <property type="evidence" value="ECO:0007669"/>
    <property type="project" value="TreeGrafter"/>
</dbReference>
<comment type="caution">
    <text evidence="4">The sequence shown here is derived from an EMBL/GenBank/DDBJ whole genome shotgun (WGS) entry which is preliminary data.</text>
</comment>
<dbReference type="PANTHER" id="PTHR13103">
    <property type="entry name" value="SCHWANNOMIN INTERACTING PROTEIN 1"/>
    <property type="match status" value="1"/>
</dbReference>
<dbReference type="GO" id="GO:0030054">
    <property type="term" value="C:cell junction"/>
    <property type="evidence" value="ECO:0007669"/>
    <property type="project" value="TreeGrafter"/>
</dbReference>
<gene>
    <name evidence="4" type="ORF">QE152_g8494</name>
</gene>
<dbReference type="InterPro" id="IPR039045">
    <property type="entry name" value="SCHIP_1"/>
</dbReference>
<feature type="compositionally biased region" description="Polar residues" evidence="2">
    <location>
        <begin position="355"/>
        <end position="366"/>
    </location>
</feature>
<dbReference type="AlphaFoldDB" id="A0AAW1MBS3"/>
<accession>A0AAW1MBS3</accession>
<evidence type="ECO:0000313" key="4">
    <source>
        <dbReference type="EMBL" id="KAK9743545.1"/>
    </source>
</evidence>